<dbReference type="InterPro" id="IPR022398">
    <property type="entry name" value="Peptidase_S8_His-AS"/>
</dbReference>
<feature type="chain" id="PRO_5036379135" evidence="11">
    <location>
        <begin position="25"/>
        <end position="764"/>
    </location>
</feature>
<dbReference type="InterPro" id="IPR037045">
    <property type="entry name" value="S8pro/Inhibitor_I9_sf"/>
</dbReference>
<dbReference type="InterPro" id="IPR045051">
    <property type="entry name" value="SBT"/>
</dbReference>
<dbReference type="Pfam" id="PF00082">
    <property type="entry name" value="Peptidase_S8"/>
    <property type="match status" value="1"/>
</dbReference>
<dbReference type="InterPro" id="IPR015500">
    <property type="entry name" value="Peptidase_S8_subtilisin-rel"/>
</dbReference>
<keyword evidence="6 10" id="KW-0378">Hydrolase</keyword>
<dbReference type="InterPro" id="IPR034197">
    <property type="entry name" value="Peptidases_S8_3"/>
</dbReference>
<dbReference type="EMBL" id="RXIC02000019">
    <property type="protein sequence ID" value="KAB1225197.1"/>
    <property type="molecule type" value="Genomic_DNA"/>
</dbReference>
<dbReference type="InterPro" id="IPR000209">
    <property type="entry name" value="Peptidase_S8/S53_dom"/>
</dbReference>
<dbReference type="GO" id="GO:0009609">
    <property type="term" value="P:response to symbiotic bacterium"/>
    <property type="evidence" value="ECO:0007669"/>
    <property type="project" value="UniProtKB-ARBA"/>
</dbReference>
<keyword evidence="7 10" id="KW-0720">Serine protease</keyword>
<dbReference type="FunFam" id="3.30.70.80:FF:000003">
    <property type="entry name" value="Subtilisin-like protease SBT1.9"/>
    <property type="match status" value="1"/>
</dbReference>
<reference evidence="15" key="1">
    <citation type="submission" date="2018-07" db="EMBL/GenBank/DDBJ databases">
        <authorList>
            <person name="Gao Z.-S."/>
            <person name="Jia H.-M."/>
            <person name="Jia H.-J."/>
            <person name="Cai Q.-L."/>
            <person name="Wang Y."/>
            <person name="Zhao H.-B."/>
        </authorList>
    </citation>
    <scope>NUCLEOTIDE SEQUENCE</scope>
    <source>
        <tissue evidence="15">Leaves</tissue>
    </source>
</reference>
<dbReference type="OrthoDB" id="206201at2759"/>
<organism evidence="15 17">
    <name type="scientific">Morella rubra</name>
    <name type="common">Chinese bayberry</name>
    <dbReference type="NCBI Taxonomy" id="262757"/>
    <lineage>
        <taxon>Eukaryota</taxon>
        <taxon>Viridiplantae</taxon>
        <taxon>Streptophyta</taxon>
        <taxon>Embryophyta</taxon>
        <taxon>Tracheophyta</taxon>
        <taxon>Spermatophyta</taxon>
        <taxon>Magnoliopsida</taxon>
        <taxon>eudicotyledons</taxon>
        <taxon>Gunneridae</taxon>
        <taxon>Pentapetalae</taxon>
        <taxon>rosids</taxon>
        <taxon>fabids</taxon>
        <taxon>Fagales</taxon>
        <taxon>Myricaceae</taxon>
        <taxon>Morella</taxon>
    </lineage>
</organism>
<dbReference type="PROSITE" id="PS00137">
    <property type="entry name" value="SUBTILASE_HIS"/>
    <property type="match status" value="1"/>
</dbReference>
<evidence type="ECO:0000259" key="13">
    <source>
        <dbReference type="Pfam" id="PF05922"/>
    </source>
</evidence>
<dbReference type="Gene3D" id="3.40.50.200">
    <property type="entry name" value="Peptidase S8/S53 domain"/>
    <property type="match status" value="1"/>
</dbReference>
<dbReference type="Proteomes" id="UP000516437">
    <property type="component" value="Chromosome 1"/>
</dbReference>
<dbReference type="PROSITE" id="PS51892">
    <property type="entry name" value="SUBTILASE"/>
    <property type="match status" value="1"/>
</dbReference>
<reference evidence="15" key="3">
    <citation type="submission" date="2019-09" db="EMBL/GenBank/DDBJ databases">
        <authorList>
            <person name="Gao Z."/>
        </authorList>
    </citation>
    <scope>NUCLEOTIDE SEQUENCE</scope>
    <source>
        <tissue evidence="15">Leaves</tissue>
    </source>
</reference>
<evidence type="ECO:0000256" key="5">
    <source>
        <dbReference type="ARBA" id="ARBA00022729"/>
    </source>
</evidence>
<feature type="domain" description="Peptidase S8/S53" evidence="12">
    <location>
        <begin position="139"/>
        <end position="577"/>
    </location>
</feature>
<evidence type="ECO:0000313" key="16">
    <source>
        <dbReference type="EMBL" id="KAB1225197.1"/>
    </source>
</evidence>
<evidence type="ECO:0000256" key="7">
    <source>
        <dbReference type="ARBA" id="ARBA00022825"/>
    </source>
</evidence>
<proteinExistence type="inferred from homology"/>
<feature type="domain" description="Inhibitor I9" evidence="13">
    <location>
        <begin position="33"/>
        <end position="112"/>
    </location>
</feature>
<evidence type="ECO:0000259" key="12">
    <source>
        <dbReference type="Pfam" id="PF00082"/>
    </source>
</evidence>
<name>A0A6A1W4R6_9ROSI</name>
<dbReference type="AlphaFoldDB" id="A0A6A1W4R6"/>
<keyword evidence="4 10" id="KW-0645">Protease</keyword>
<comment type="subcellular location">
    <subcellularLocation>
        <location evidence="1">Secreted</location>
    </subcellularLocation>
</comment>
<dbReference type="InterPro" id="IPR041469">
    <property type="entry name" value="Subtilisin-like_FN3"/>
</dbReference>
<keyword evidence="17" id="KW-1185">Reference proteome</keyword>
<dbReference type="EMBL" id="RXIC02000021">
    <property type="protein sequence ID" value="KAB1220201.1"/>
    <property type="molecule type" value="Genomic_DNA"/>
</dbReference>
<dbReference type="GO" id="GO:0006508">
    <property type="term" value="P:proteolysis"/>
    <property type="evidence" value="ECO:0007669"/>
    <property type="project" value="UniProtKB-KW"/>
</dbReference>
<evidence type="ECO:0000256" key="8">
    <source>
        <dbReference type="ARBA" id="ARBA00023180"/>
    </source>
</evidence>
<evidence type="ECO:0000256" key="6">
    <source>
        <dbReference type="ARBA" id="ARBA00022801"/>
    </source>
</evidence>
<dbReference type="Gene3D" id="3.30.70.80">
    <property type="entry name" value="Peptidase S8 propeptide/proteinase inhibitor I9"/>
    <property type="match status" value="1"/>
</dbReference>
<dbReference type="PANTHER" id="PTHR10795">
    <property type="entry name" value="PROPROTEIN CONVERTASE SUBTILISIN/KEXIN"/>
    <property type="match status" value="1"/>
</dbReference>
<evidence type="ECO:0000313" key="15">
    <source>
        <dbReference type="EMBL" id="KAB1220201.1"/>
    </source>
</evidence>
<evidence type="ECO:0000256" key="2">
    <source>
        <dbReference type="ARBA" id="ARBA00011073"/>
    </source>
</evidence>
<evidence type="ECO:0000256" key="4">
    <source>
        <dbReference type="ARBA" id="ARBA00022670"/>
    </source>
</evidence>
<evidence type="ECO:0000313" key="17">
    <source>
        <dbReference type="Proteomes" id="UP000516437"/>
    </source>
</evidence>
<feature type="domain" description="Subtilisin-like protease fibronectin type-III" evidence="14">
    <location>
        <begin position="650"/>
        <end position="751"/>
    </location>
</feature>
<dbReference type="CDD" id="cd02120">
    <property type="entry name" value="PA_subtilisin_like"/>
    <property type="match status" value="1"/>
</dbReference>
<keyword evidence="8" id="KW-0325">Glycoprotein</keyword>
<comment type="caution">
    <text evidence="15">The sequence shown here is derived from an EMBL/GenBank/DDBJ whole genome shotgun (WGS) entry which is preliminary data.</text>
</comment>
<keyword evidence="5 11" id="KW-0732">Signal</keyword>
<comment type="similarity">
    <text evidence="2 10">Belongs to the peptidase S8 family.</text>
</comment>
<dbReference type="FunFam" id="3.40.50.200:FF:000006">
    <property type="entry name" value="Subtilisin-like protease SBT1.5"/>
    <property type="match status" value="1"/>
</dbReference>
<dbReference type="CDD" id="cd04852">
    <property type="entry name" value="Peptidases_S8_3"/>
    <property type="match status" value="1"/>
</dbReference>
<dbReference type="InterPro" id="IPR036852">
    <property type="entry name" value="Peptidase_S8/S53_dom_sf"/>
</dbReference>
<keyword evidence="3" id="KW-0964">Secreted</keyword>
<evidence type="ECO:0000256" key="11">
    <source>
        <dbReference type="SAM" id="SignalP"/>
    </source>
</evidence>
<dbReference type="Pfam" id="PF17766">
    <property type="entry name" value="fn3_6"/>
    <property type="match status" value="1"/>
</dbReference>
<feature type="signal peptide" evidence="11">
    <location>
        <begin position="1"/>
        <end position="24"/>
    </location>
</feature>
<evidence type="ECO:0000256" key="1">
    <source>
        <dbReference type="ARBA" id="ARBA00004613"/>
    </source>
</evidence>
<dbReference type="Pfam" id="PF05922">
    <property type="entry name" value="Inhibitor_I9"/>
    <property type="match status" value="1"/>
</dbReference>
<gene>
    <name evidence="16" type="ORF">CJ030_MR1G016589</name>
    <name evidence="15" type="ORF">CJ030_MR3G017025</name>
</gene>
<evidence type="ECO:0000256" key="9">
    <source>
        <dbReference type="PIRSR" id="PIRSR615500-1"/>
    </source>
</evidence>
<feature type="active site" description="Charge relay system" evidence="9 10">
    <location>
        <position position="148"/>
    </location>
</feature>
<dbReference type="GO" id="GO:0005576">
    <property type="term" value="C:extracellular region"/>
    <property type="evidence" value="ECO:0007669"/>
    <property type="project" value="UniProtKB-SubCell"/>
</dbReference>
<dbReference type="GO" id="GO:0004252">
    <property type="term" value="F:serine-type endopeptidase activity"/>
    <property type="evidence" value="ECO:0007669"/>
    <property type="project" value="UniProtKB-UniRule"/>
</dbReference>
<dbReference type="InterPro" id="IPR010259">
    <property type="entry name" value="S8pro/Inhibitor_I9"/>
</dbReference>
<dbReference type="Gene3D" id="2.60.40.2310">
    <property type="match status" value="1"/>
</dbReference>
<sequence length="764" mass="82791">MESVNRFPLLFMFVHMWFSLFLHAKSAGLERETYIVHMNKPHMPKAFTSPHNWYLSIIESISYANPGNLSQSLLLYTYDNALHGFSASLSLDELENLKRSPAVLAAYKDKTVLMLDTTHTPEFISPNVATSLWPISSFGKDVIIGVLDSGIWPESESFKDDHMATKVPTRWEGTCDGGQNFNSSLCNSKLIGVRYFNNGYMKAHPDIVVSMNSARDTNGHGTCVASIAAGNFVNDASFFGYAKGTAKGIAPHARLAIYKVFWNGESYVSDILAGTDKAIADGVDVICTSFGHDDLPLENNPLAIASFAAMKKGVLVSTSAGNEGPTLGTVHNAVPWVLTVTASSVDRSFVGSLILGNGLVIVGWTMFPSNGSLQHLPLVYDRTLSACNNLLLSETPHGIIICDVGSLRSQLYYITESNVSGAILVADNGELFETGGVACACLVIRSTDASFVLSYAKSDPLASATMTFQGTILGIKPSPVVASYASRGPSRRIPTILKPDIMAPGSLVLGAWPPALPSARMRSDVLYSDYNILYGTSIACAHATGVAALLKAVHPAWSPSAIKSAIMTTADLFDNTFDPIHWINGKELHSASPLDMGAGQIFPTQALDPGLIYDITAEEYVNFLCSTKLSTPQIWTIIGSDYSCSKGSLDLNYPSFIVFYPDAKTIVIKEFRRTVTNVGSGASIYKVTVREPANSEVEVSPMTLIFSNKYEKQSYMVIMSYEGHDDGRVSYGELVWAEENGKHTVRSPIVVSPMFNAKDTSICY</sequence>
<evidence type="ECO:0000256" key="10">
    <source>
        <dbReference type="PROSITE-ProRule" id="PRU01240"/>
    </source>
</evidence>
<evidence type="ECO:0000256" key="3">
    <source>
        <dbReference type="ARBA" id="ARBA00022525"/>
    </source>
</evidence>
<dbReference type="SUPFAM" id="SSF52743">
    <property type="entry name" value="Subtilisin-like"/>
    <property type="match status" value="1"/>
</dbReference>
<reference evidence="15 17" key="2">
    <citation type="journal article" date="2019" name="Plant Biotechnol. J.">
        <title>The red bayberry genome and genetic basis of sex determination.</title>
        <authorList>
            <person name="Jia H.M."/>
            <person name="Jia H.J."/>
            <person name="Cai Q.L."/>
            <person name="Wang Y."/>
            <person name="Zhao H.B."/>
            <person name="Yang W.F."/>
            <person name="Wang G.Y."/>
            <person name="Li Y.H."/>
            <person name="Zhan D.L."/>
            <person name="Shen Y.T."/>
            <person name="Niu Q.F."/>
            <person name="Chang L."/>
            <person name="Qiu J."/>
            <person name="Zhao L."/>
            <person name="Xie H.B."/>
            <person name="Fu W.Y."/>
            <person name="Jin J."/>
            <person name="Li X.W."/>
            <person name="Jiao Y."/>
            <person name="Zhou C.C."/>
            <person name="Tu T."/>
            <person name="Chai C.Y."/>
            <person name="Gao J.L."/>
            <person name="Fan L.J."/>
            <person name="van de Weg E."/>
            <person name="Wang J.Y."/>
            <person name="Gao Z.S."/>
        </authorList>
    </citation>
    <scope>NUCLEOTIDE SEQUENCE [LARGE SCALE GENOMIC DNA]</scope>
    <source>
        <tissue evidence="15">Leaves</tissue>
    </source>
</reference>
<feature type="active site" description="Charge relay system" evidence="9 10">
    <location>
        <position position="220"/>
    </location>
</feature>
<accession>A0A6A1W4R6</accession>
<protein>
    <submittedName>
        <fullName evidence="15">Subtilisin-like protease</fullName>
    </submittedName>
</protein>
<dbReference type="Gene3D" id="3.50.30.30">
    <property type="match status" value="1"/>
</dbReference>
<evidence type="ECO:0000259" key="14">
    <source>
        <dbReference type="Pfam" id="PF17766"/>
    </source>
</evidence>
<dbReference type="Proteomes" id="UP000516437">
    <property type="component" value="Chromosome 3"/>
</dbReference>
<feature type="active site" description="Charge relay system" evidence="9 10">
    <location>
        <position position="537"/>
    </location>
</feature>
<dbReference type="PRINTS" id="PR00723">
    <property type="entry name" value="SUBTILISIN"/>
</dbReference>